<dbReference type="Proteomes" id="UP000636709">
    <property type="component" value="Unassembled WGS sequence"/>
</dbReference>
<keyword evidence="5" id="KW-0862">Zinc</keyword>
<comment type="caution">
    <text evidence="10">The sequence shown here is derived from an EMBL/GenBank/DDBJ whole genome shotgun (WGS) entry which is preliminary data.</text>
</comment>
<gene>
    <name evidence="10" type="ORF">HU200_004895</name>
</gene>
<proteinExistence type="inferred from homology"/>
<dbReference type="InterPro" id="IPR013083">
    <property type="entry name" value="Znf_RING/FYVE/PHD"/>
</dbReference>
<dbReference type="Pfam" id="PF13639">
    <property type="entry name" value="zf-RING_2"/>
    <property type="match status" value="1"/>
</dbReference>
<accession>A0A835KTE0</accession>
<dbReference type="InterPro" id="IPR001841">
    <property type="entry name" value="Znf_RING"/>
</dbReference>
<evidence type="ECO:0000256" key="2">
    <source>
        <dbReference type="ARBA" id="ARBA00012483"/>
    </source>
</evidence>
<comment type="catalytic activity">
    <reaction evidence="1">
        <text>S-ubiquitinyl-[E2 ubiquitin-conjugating enzyme]-L-cysteine + [acceptor protein]-L-lysine = [E2 ubiquitin-conjugating enzyme]-L-cysteine + N(6)-ubiquitinyl-[acceptor protein]-L-lysine.</text>
        <dbReference type="EC" id="2.3.2.27"/>
    </reaction>
</comment>
<evidence type="ECO:0000313" key="11">
    <source>
        <dbReference type="Proteomes" id="UP000636709"/>
    </source>
</evidence>
<evidence type="ECO:0000313" key="10">
    <source>
        <dbReference type="EMBL" id="KAF8775470.1"/>
    </source>
</evidence>
<keyword evidence="8" id="KW-0812">Transmembrane</keyword>
<dbReference type="UniPathway" id="UPA00143"/>
<dbReference type="EMBL" id="JACEFO010000325">
    <property type="protein sequence ID" value="KAF8775470.1"/>
    <property type="molecule type" value="Genomic_DNA"/>
</dbReference>
<reference evidence="10" key="1">
    <citation type="submission" date="2020-07" db="EMBL/GenBank/DDBJ databases">
        <title>Genome sequence and genetic diversity analysis of an under-domesticated orphan crop, white fonio (Digitaria exilis).</title>
        <authorList>
            <person name="Bennetzen J.L."/>
            <person name="Chen S."/>
            <person name="Ma X."/>
            <person name="Wang X."/>
            <person name="Yssel A.E.J."/>
            <person name="Chaluvadi S.R."/>
            <person name="Johnson M."/>
            <person name="Gangashetty P."/>
            <person name="Hamidou F."/>
            <person name="Sanogo M.D."/>
            <person name="Zwaenepoel A."/>
            <person name="Wallace J."/>
            <person name="Van De Peer Y."/>
            <person name="Van Deynze A."/>
        </authorList>
    </citation>
    <scope>NUCLEOTIDE SEQUENCE</scope>
    <source>
        <tissue evidence="10">Leaves</tissue>
    </source>
</reference>
<comment type="similarity">
    <text evidence="6">Belongs to the RING-type zinc finger family. ATL subfamily.</text>
</comment>
<dbReference type="EC" id="2.3.2.27" evidence="2"/>
<dbReference type="GO" id="GO:0061630">
    <property type="term" value="F:ubiquitin protein ligase activity"/>
    <property type="evidence" value="ECO:0007669"/>
    <property type="project" value="UniProtKB-EC"/>
</dbReference>
<evidence type="ECO:0000256" key="4">
    <source>
        <dbReference type="ARBA" id="ARBA00022771"/>
    </source>
</evidence>
<dbReference type="Gene3D" id="3.30.40.10">
    <property type="entry name" value="Zinc/RING finger domain, C3HC4 (zinc finger)"/>
    <property type="match status" value="1"/>
</dbReference>
<organism evidence="10 11">
    <name type="scientific">Digitaria exilis</name>
    <dbReference type="NCBI Taxonomy" id="1010633"/>
    <lineage>
        <taxon>Eukaryota</taxon>
        <taxon>Viridiplantae</taxon>
        <taxon>Streptophyta</taxon>
        <taxon>Embryophyta</taxon>
        <taxon>Tracheophyta</taxon>
        <taxon>Spermatophyta</taxon>
        <taxon>Magnoliopsida</taxon>
        <taxon>Liliopsida</taxon>
        <taxon>Poales</taxon>
        <taxon>Poaceae</taxon>
        <taxon>PACMAD clade</taxon>
        <taxon>Panicoideae</taxon>
        <taxon>Panicodae</taxon>
        <taxon>Paniceae</taxon>
        <taxon>Anthephorinae</taxon>
        <taxon>Digitaria</taxon>
    </lineage>
</organism>
<name>A0A835KTE0_9POAL</name>
<dbReference type="OrthoDB" id="8062037at2759"/>
<keyword evidence="11" id="KW-1185">Reference proteome</keyword>
<protein>
    <recommendedName>
        <fullName evidence="2">RING-type E3 ubiquitin transferase</fullName>
        <ecNumber evidence="2">2.3.2.27</ecNumber>
    </recommendedName>
</protein>
<feature type="domain" description="RING-type" evidence="9">
    <location>
        <begin position="85"/>
        <end position="129"/>
    </location>
</feature>
<sequence length="144" mass="15168">MVAALLSFTTLFILLGAVAVVAALFAVFWAARRCRDGGVSSATDKHQGLLNKDVVVAVPETTAGGGGGGQQRSPSRGDGDDVELCPICKARLGEAGWGGTQRLRPCGHAYHADCIGLWLKRRWICPVCRASVAVPTTEIFDAMV</sequence>
<keyword evidence="4 7" id="KW-0863">Zinc-finger</keyword>
<dbReference type="PANTHER" id="PTHR14155">
    <property type="entry name" value="RING FINGER DOMAIN-CONTAINING"/>
    <property type="match status" value="1"/>
</dbReference>
<dbReference type="PANTHER" id="PTHR14155:SF522">
    <property type="entry name" value="OS06G0537600 PROTEIN"/>
    <property type="match status" value="1"/>
</dbReference>
<dbReference type="GO" id="GO:0008270">
    <property type="term" value="F:zinc ion binding"/>
    <property type="evidence" value="ECO:0007669"/>
    <property type="project" value="UniProtKB-KW"/>
</dbReference>
<evidence type="ECO:0000256" key="6">
    <source>
        <dbReference type="ARBA" id="ARBA00024209"/>
    </source>
</evidence>
<evidence type="ECO:0000256" key="1">
    <source>
        <dbReference type="ARBA" id="ARBA00000900"/>
    </source>
</evidence>
<evidence type="ECO:0000256" key="7">
    <source>
        <dbReference type="PROSITE-ProRule" id="PRU00175"/>
    </source>
</evidence>
<feature type="transmembrane region" description="Helical" evidence="8">
    <location>
        <begin position="6"/>
        <end position="31"/>
    </location>
</feature>
<evidence type="ECO:0000256" key="5">
    <source>
        <dbReference type="ARBA" id="ARBA00022833"/>
    </source>
</evidence>
<dbReference type="SUPFAM" id="SSF57850">
    <property type="entry name" value="RING/U-box"/>
    <property type="match status" value="1"/>
</dbReference>
<dbReference type="PROSITE" id="PS50089">
    <property type="entry name" value="ZF_RING_2"/>
    <property type="match status" value="1"/>
</dbReference>
<dbReference type="InterPro" id="IPR053238">
    <property type="entry name" value="RING-H2_zinc_finger"/>
</dbReference>
<keyword evidence="8" id="KW-0472">Membrane</keyword>
<evidence type="ECO:0000259" key="9">
    <source>
        <dbReference type="PROSITE" id="PS50089"/>
    </source>
</evidence>
<dbReference type="AlphaFoldDB" id="A0A835KTE0"/>
<dbReference type="GO" id="GO:0016567">
    <property type="term" value="P:protein ubiquitination"/>
    <property type="evidence" value="ECO:0007669"/>
    <property type="project" value="UniProtKB-UniPathway"/>
</dbReference>
<keyword evidence="3" id="KW-0479">Metal-binding</keyword>
<dbReference type="SMART" id="SM00184">
    <property type="entry name" value="RING"/>
    <property type="match status" value="1"/>
</dbReference>
<keyword evidence="8" id="KW-1133">Transmembrane helix</keyword>
<evidence type="ECO:0000256" key="3">
    <source>
        <dbReference type="ARBA" id="ARBA00022723"/>
    </source>
</evidence>
<evidence type="ECO:0000256" key="8">
    <source>
        <dbReference type="SAM" id="Phobius"/>
    </source>
</evidence>